<keyword evidence="3" id="KW-1185">Reference proteome</keyword>
<proteinExistence type="predicted"/>
<accession>A0ABT1EID8</accession>
<organism evidence="2 3">
    <name type="scientific">Ohessyouella blattaphilus</name>
    <dbReference type="NCBI Taxonomy" id="2949333"/>
    <lineage>
        <taxon>Bacteria</taxon>
        <taxon>Bacillati</taxon>
        <taxon>Bacillota</taxon>
        <taxon>Clostridia</taxon>
        <taxon>Lachnospirales</taxon>
        <taxon>Lachnospiraceae</taxon>
        <taxon>Ohessyouella</taxon>
    </lineage>
</organism>
<evidence type="ECO:0000256" key="1">
    <source>
        <dbReference type="SAM" id="Phobius"/>
    </source>
</evidence>
<protein>
    <recommendedName>
        <fullName evidence="4">DUF5640 domain-containing protein</fullName>
    </recommendedName>
</protein>
<dbReference type="Proteomes" id="UP001523565">
    <property type="component" value="Unassembled WGS sequence"/>
</dbReference>
<keyword evidence="1" id="KW-0472">Membrane</keyword>
<keyword evidence="1" id="KW-0812">Transmembrane</keyword>
<name>A0ABT1EID8_9FIRM</name>
<evidence type="ECO:0008006" key="4">
    <source>
        <dbReference type="Google" id="ProtNLM"/>
    </source>
</evidence>
<evidence type="ECO:0000313" key="2">
    <source>
        <dbReference type="EMBL" id="MCP1110239.1"/>
    </source>
</evidence>
<gene>
    <name evidence="2" type="ORF">NK118_08245</name>
</gene>
<dbReference type="RefSeq" id="WP_262069119.1">
    <property type="nucleotide sequence ID" value="NZ_JAMXOC010000010.1"/>
</dbReference>
<sequence length="129" mass="14457">MIVESEKKRTTIWRVIITVTTVIIVALGVFLVVKMFTGNPLAGTWTLDDGTMTLEIGSSKAVVTSLDEEGSLTYDYKLNPQEKEIQFMKRESGTASLEALDSSFNYSVDGEVLTLSEREYGEQFIFEKE</sequence>
<feature type="transmembrane region" description="Helical" evidence="1">
    <location>
        <begin position="12"/>
        <end position="33"/>
    </location>
</feature>
<keyword evidence="1" id="KW-1133">Transmembrane helix</keyword>
<dbReference type="EMBL" id="JAMZFV010000010">
    <property type="protein sequence ID" value="MCP1110239.1"/>
    <property type="molecule type" value="Genomic_DNA"/>
</dbReference>
<reference evidence="2 3" key="1">
    <citation type="journal article" date="2022" name="Genome Biol. Evol.">
        <title>Host diet, physiology and behaviors set the stage for Lachnospiraceae cladogenesis.</title>
        <authorList>
            <person name="Vera-Ponce De Leon A."/>
            <person name="Schneider M."/>
            <person name="Jahnes B.C."/>
            <person name="Sadowski V."/>
            <person name="Camuy-Velez L.A."/>
            <person name="Duan J."/>
            <person name="Sabree Z.L."/>
        </authorList>
    </citation>
    <scope>NUCLEOTIDE SEQUENCE [LARGE SCALE GENOMIC DNA]</scope>
    <source>
        <strain evidence="2 3">PAL227</strain>
    </source>
</reference>
<evidence type="ECO:0000313" key="3">
    <source>
        <dbReference type="Proteomes" id="UP001523565"/>
    </source>
</evidence>
<comment type="caution">
    <text evidence="2">The sequence shown here is derived from an EMBL/GenBank/DDBJ whole genome shotgun (WGS) entry which is preliminary data.</text>
</comment>